<comment type="subcellular location">
    <subcellularLocation>
        <location evidence="1">Nucleus</location>
        <location evidence="1">Nucleolus</location>
    </subcellularLocation>
</comment>
<dbReference type="EMBL" id="KN718230">
    <property type="protein sequence ID" value="KJH40057.1"/>
    <property type="molecule type" value="Genomic_DNA"/>
</dbReference>
<protein>
    <submittedName>
        <fullName evidence="5">Fcf2 pre-rRNA processing</fullName>
    </submittedName>
</protein>
<reference evidence="5 6" key="1">
    <citation type="submission" date="2013-11" db="EMBL/GenBank/DDBJ databases">
        <title>Draft genome of the bovine lungworm Dictyocaulus viviparus.</title>
        <authorList>
            <person name="Mitreva M."/>
        </authorList>
    </citation>
    <scope>NUCLEOTIDE SEQUENCE [LARGE SCALE GENOMIC DNA]</scope>
    <source>
        <strain evidence="5 6">HannoverDv2000</strain>
    </source>
</reference>
<feature type="domain" description="Fcf2 pre-rRNA processing C-terminal" evidence="4">
    <location>
        <begin position="213"/>
        <end position="251"/>
    </location>
</feature>
<reference evidence="6" key="2">
    <citation type="journal article" date="2016" name="Sci. Rep.">
        <title>Dictyocaulus viviparus genome, variome and transcriptome elucidate lungworm biology and support future intervention.</title>
        <authorList>
            <person name="McNulty S.N."/>
            <person name="Strube C."/>
            <person name="Rosa B.A."/>
            <person name="Martin J.C."/>
            <person name="Tyagi R."/>
            <person name="Choi Y.J."/>
            <person name="Wang Q."/>
            <person name="Hallsworth Pepin K."/>
            <person name="Zhang X."/>
            <person name="Ozersky P."/>
            <person name="Wilson R.K."/>
            <person name="Sternberg P.W."/>
            <person name="Gasser R.B."/>
            <person name="Mitreva M."/>
        </authorList>
    </citation>
    <scope>NUCLEOTIDE SEQUENCE [LARGE SCALE GENOMIC DNA]</scope>
    <source>
        <strain evidence="6">HannoverDv2000</strain>
    </source>
</reference>
<feature type="region of interest" description="Disordered" evidence="3">
    <location>
        <begin position="14"/>
        <end position="33"/>
    </location>
</feature>
<evidence type="ECO:0000313" key="6">
    <source>
        <dbReference type="Proteomes" id="UP000053766"/>
    </source>
</evidence>
<proteinExistence type="predicted"/>
<organism evidence="5 6">
    <name type="scientific">Dictyocaulus viviparus</name>
    <name type="common">Bovine lungworm</name>
    <dbReference type="NCBI Taxonomy" id="29172"/>
    <lineage>
        <taxon>Eukaryota</taxon>
        <taxon>Metazoa</taxon>
        <taxon>Ecdysozoa</taxon>
        <taxon>Nematoda</taxon>
        <taxon>Chromadorea</taxon>
        <taxon>Rhabditida</taxon>
        <taxon>Rhabditina</taxon>
        <taxon>Rhabditomorpha</taxon>
        <taxon>Strongyloidea</taxon>
        <taxon>Metastrongylidae</taxon>
        <taxon>Dictyocaulus</taxon>
    </lineage>
</organism>
<evidence type="ECO:0000256" key="3">
    <source>
        <dbReference type="SAM" id="MobiDB-lite"/>
    </source>
</evidence>
<feature type="region of interest" description="Disordered" evidence="3">
    <location>
        <begin position="265"/>
        <end position="290"/>
    </location>
</feature>
<evidence type="ECO:0000259" key="4">
    <source>
        <dbReference type="Pfam" id="PF08698"/>
    </source>
</evidence>
<dbReference type="GO" id="GO:0006396">
    <property type="term" value="P:RNA processing"/>
    <property type="evidence" value="ECO:0007669"/>
    <property type="project" value="TreeGrafter"/>
</dbReference>
<dbReference type="InterPro" id="IPR014810">
    <property type="entry name" value="Fcf2_C"/>
</dbReference>
<dbReference type="InterPro" id="IPR039883">
    <property type="entry name" value="Fcf2/DNTTIP2"/>
</dbReference>
<dbReference type="Pfam" id="PF08698">
    <property type="entry name" value="Fcf2"/>
    <property type="match status" value="2"/>
</dbReference>
<dbReference type="PANTHER" id="PTHR21686:SF12">
    <property type="entry name" value="DEOXYNUCLEOTIDYLTRANSFERASE TERMINAL-INTERACTING PROTEIN 2"/>
    <property type="match status" value="1"/>
</dbReference>
<sequence length="290" mass="33780">MLLLKKRPLLTKSCTKSTTDSDDENDTEGQKLPILSKDPLEERGSMCSNDICGDFFVLDSKEHNQESFSRLTEIDSENMKPNNVEQKSSIYIDEDIQKLLDKAVCGPSFEKNYASTAKLIGSTAMKRLRKREREKTKGRDWFDLPATELTDEIKNDLELLQMRNAVDPLAFYRRNDRSVIPKYFQASIQMNRTFSCPDDSVTQNFSLCSDGFHSVGRIVDAPEDFYSSRMTKKERKRTMLDELLCDKEFVQSKIMKFKALQEREKRKRRGAFQQAKSFRHRKQKHSRKTI</sequence>
<dbReference type="OrthoDB" id="427886at2759"/>
<dbReference type="Proteomes" id="UP000053766">
    <property type="component" value="Unassembled WGS sequence"/>
</dbReference>
<name>A0A0D8X8E9_DICVI</name>
<feature type="compositionally biased region" description="Basic residues" evidence="3">
    <location>
        <begin position="277"/>
        <end position="290"/>
    </location>
</feature>
<dbReference type="AlphaFoldDB" id="A0A0D8X8E9"/>
<gene>
    <name evidence="5" type="ORF">DICVIV_14027</name>
</gene>
<evidence type="ECO:0000256" key="1">
    <source>
        <dbReference type="ARBA" id="ARBA00004604"/>
    </source>
</evidence>
<accession>A0A0D8X8E9</accession>
<feature type="domain" description="Fcf2 pre-rRNA processing C-terminal" evidence="4">
    <location>
        <begin position="134"/>
        <end position="187"/>
    </location>
</feature>
<evidence type="ECO:0000313" key="5">
    <source>
        <dbReference type="EMBL" id="KJH40057.1"/>
    </source>
</evidence>
<evidence type="ECO:0000256" key="2">
    <source>
        <dbReference type="ARBA" id="ARBA00023242"/>
    </source>
</evidence>
<dbReference type="GO" id="GO:0003723">
    <property type="term" value="F:RNA binding"/>
    <property type="evidence" value="ECO:0007669"/>
    <property type="project" value="TreeGrafter"/>
</dbReference>
<keyword evidence="6" id="KW-1185">Reference proteome</keyword>
<dbReference type="STRING" id="29172.A0A0D8X8E9"/>
<dbReference type="GO" id="GO:0005730">
    <property type="term" value="C:nucleolus"/>
    <property type="evidence" value="ECO:0007669"/>
    <property type="project" value="UniProtKB-SubCell"/>
</dbReference>
<dbReference type="PANTHER" id="PTHR21686">
    <property type="entry name" value="DEOXYNUCLEOTIDYLTRANSFERASE TERMINAL-INTERACTING PROTEIN 2"/>
    <property type="match status" value="1"/>
</dbReference>
<keyword evidence="2" id="KW-0539">Nucleus</keyword>